<dbReference type="SUPFAM" id="SSF56219">
    <property type="entry name" value="DNase I-like"/>
    <property type="match status" value="1"/>
</dbReference>
<sequence length="399" mass="45987">MERGGQYSSKLQPSTIIRRSSTQVEEHNQPTPDHTQLRRNCTSPSPPGNAHATANKQRDTSKQEDTTNQDHQPSQPQRVNMISSQYRNSVDNLRIFQINTRKSPDAHGELINTLSPDEWDIIAIQEPALNSIENIRATQNWQVFYPCTKVTDNHSKLRAVTLVNVKISYCEQVRVASSDIVSILIGQEPNRMYIYNIYNDSTNNDTLEQLAKHLEGQRPIERQTQSIWLGNFNRHHHMWEGHANRHIRSPRDKITPLLNLIIEHGMQQLLPAGIPTRMENSSETRPDNVWASEGIVRRTIECNTWLEWRPNTTDHLPIVTIIEARIERSQEEARPNYKRTDWEKFREGVQAGIEGMNMLSLELESIEDIEDVVDKLTECMQENLRKTTPVSKPAGFQKP</sequence>
<dbReference type="eggNOG" id="ENOG502SRMK">
    <property type="taxonomic scope" value="Eukaryota"/>
</dbReference>
<evidence type="ECO:0000313" key="4">
    <source>
        <dbReference type="Proteomes" id="UP000007148"/>
    </source>
</evidence>
<organism evidence="3 4">
    <name type="scientific">Serendipita indica (strain DSM 11827)</name>
    <name type="common">Root endophyte fungus</name>
    <name type="synonym">Piriformospora indica</name>
    <dbReference type="NCBI Taxonomy" id="1109443"/>
    <lineage>
        <taxon>Eukaryota</taxon>
        <taxon>Fungi</taxon>
        <taxon>Dikarya</taxon>
        <taxon>Basidiomycota</taxon>
        <taxon>Agaricomycotina</taxon>
        <taxon>Agaricomycetes</taxon>
        <taxon>Sebacinales</taxon>
        <taxon>Serendipitaceae</taxon>
        <taxon>Serendipita</taxon>
    </lineage>
</organism>
<reference evidence="3 4" key="1">
    <citation type="journal article" date="2011" name="PLoS Pathog.">
        <title>Endophytic Life Strategies Decoded by Genome and Transcriptome Analyses of the Mutualistic Root Symbiont Piriformospora indica.</title>
        <authorList>
            <person name="Zuccaro A."/>
            <person name="Lahrmann U."/>
            <person name="Guldener U."/>
            <person name="Langen G."/>
            <person name="Pfiffi S."/>
            <person name="Biedenkopf D."/>
            <person name="Wong P."/>
            <person name="Samans B."/>
            <person name="Grimm C."/>
            <person name="Basiewicz M."/>
            <person name="Murat C."/>
            <person name="Martin F."/>
            <person name="Kogel K.H."/>
        </authorList>
    </citation>
    <scope>NUCLEOTIDE SEQUENCE [LARGE SCALE GENOMIC DNA]</scope>
    <source>
        <strain evidence="3 4">DSM 11827</strain>
    </source>
</reference>
<dbReference type="InParanoid" id="G4TYK3"/>
<feature type="region of interest" description="Disordered" evidence="1">
    <location>
        <begin position="1"/>
        <end position="80"/>
    </location>
</feature>
<dbReference type="Pfam" id="PF14529">
    <property type="entry name" value="Exo_endo_phos_2"/>
    <property type="match status" value="1"/>
</dbReference>
<feature type="domain" description="Endonuclease/exonuclease/phosphatase" evidence="2">
    <location>
        <begin position="192"/>
        <end position="318"/>
    </location>
</feature>
<dbReference type="Gene3D" id="3.60.10.10">
    <property type="entry name" value="Endonuclease/exonuclease/phosphatase"/>
    <property type="match status" value="1"/>
</dbReference>
<gene>
    <name evidence="3" type="ORF">PIIN_10389</name>
</gene>
<accession>G4TYK3</accession>
<comment type="caution">
    <text evidence="3">The sequence shown here is derived from an EMBL/GenBank/DDBJ whole genome shotgun (WGS) entry which is preliminary data.</text>
</comment>
<proteinExistence type="predicted"/>
<feature type="compositionally biased region" description="Basic and acidic residues" evidence="1">
    <location>
        <begin position="56"/>
        <end position="65"/>
    </location>
</feature>
<name>G4TYK3_SERID</name>
<evidence type="ECO:0000256" key="1">
    <source>
        <dbReference type="SAM" id="MobiDB-lite"/>
    </source>
</evidence>
<evidence type="ECO:0000313" key="3">
    <source>
        <dbReference type="EMBL" id="CCA76396.1"/>
    </source>
</evidence>
<dbReference type="HOGENOM" id="CLU_049067_0_0_1"/>
<dbReference type="EMBL" id="CAFZ01000731">
    <property type="protein sequence ID" value="CCA76396.1"/>
    <property type="molecule type" value="Genomic_DNA"/>
</dbReference>
<protein>
    <recommendedName>
        <fullName evidence="2">Endonuclease/exonuclease/phosphatase domain-containing protein</fullName>
    </recommendedName>
</protein>
<dbReference type="AlphaFoldDB" id="G4TYK3"/>
<dbReference type="OrthoDB" id="2840473at2759"/>
<keyword evidence="4" id="KW-1185">Reference proteome</keyword>
<dbReference type="STRING" id="1109443.G4TYK3"/>
<dbReference type="GO" id="GO:0003824">
    <property type="term" value="F:catalytic activity"/>
    <property type="evidence" value="ECO:0007669"/>
    <property type="project" value="InterPro"/>
</dbReference>
<feature type="compositionally biased region" description="Polar residues" evidence="1">
    <location>
        <begin position="1"/>
        <end position="43"/>
    </location>
</feature>
<dbReference type="InterPro" id="IPR005135">
    <property type="entry name" value="Endo/exonuclease/phosphatase"/>
</dbReference>
<feature type="compositionally biased region" description="Polar residues" evidence="1">
    <location>
        <begin position="69"/>
        <end position="80"/>
    </location>
</feature>
<dbReference type="Proteomes" id="UP000007148">
    <property type="component" value="Unassembled WGS sequence"/>
</dbReference>
<evidence type="ECO:0000259" key="2">
    <source>
        <dbReference type="Pfam" id="PF14529"/>
    </source>
</evidence>
<dbReference type="InterPro" id="IPR036691">
    <property type="entry name" value="Endo/exonu/phosph_ase_sf"/>
</dbReference>